<dbReference type="STRING" id="137591.AO080_10570"/>
<dbReference type="Proteomes" id="UP000032289">
    <property type="component" value="Unassembled WGS sequence"/>
</dbReference>
<dbReference type="KEGG" id="wcb:AO080_10570"/>
<proteinExistence type="predicted"/>
<dbReference type="EMBL" id="JWHT01000027">
    <property type="protein sequence ID" value="KIU24765.1"/>
    <property type="molecule type" value="Genomic_DNA"/>
</dbReference>
<reference evidence="5 8" key="3">
    <citation type="submission" date="2019-07" db="EMBL/GenBank/DDBJ databases">
        <title>Genome sequence of Weissella cibaria GK1.</title>
        <authorList>
            <person name="Choi H.-J."/>
        </authorList>
    </citation>
    <scope>NUCLEOTIDE SEQUENCE [LARGE SCALE GENOMIC DNA]</scope>
    <source>
        <strain evidence="5 8">GK1</strain>
    </source>
</reference>
<protein>
    <submittedName>
        <fullName evidence="3">Uncharacterized protein</fullName>
    </submittedName>
</protein>
<sequence length="88" mass="9749">MKKIKFSILGLMGLLIAVPLYLFGASYAMERLAPTTEHTTYQSADTHVTNTRDNQHNFNDKLIAAGIHPASSNDDTVTMVEPEQNTLK</sequence>
<evidence type="ECO:0000313" key="3">
    <source>
        <dbReference type="EMBL" id="KIU22102.1"/>
    </source>
</evidence>
<dbReference type="AlphaFoldDB" id="A0A0D1K7D1"/>
<evidence type="ECO:0000313" key="7">
    <source>
        <dbReference type="Proteomes" id="UP000244870"/>
    </source>
</evidence>
<feature type="region of interest" description="Disordered" evidence="1">
    <location>
        <begin position="69"/>
        <end position="88"/>
    </location>
</feature>
<dbReference type="EMBL" id="JWHU01000004">
    <property type="protein sequence ID" value="KIU22102.1"/>
    <property type="molecule type" value="Genomic_DNA"/>
</dbReference>
<name>A0A0D1K7D1_9LACO</name>
<evidence type="ECO:0000313" key="5">
    <source>
        <dbReference type="EMBL" id="TVV26973.1"/>
    </source>
</evidence>
<gene>
    <name evidence="4" type="ORF">ab3b_01117</name>
    <name evidence="2" type="ORF">B6254_0610</name>
    <name evidence="5" type="ORF">FO435_03255</name>
    <name evidence="3" type="ORF">QX99_00313</name>
</gene>
<keyword evidence="6" id="KW-1185">Reference proteome</keyword>
<dbReference type="EMBL" id="CP020928">
    <property type="protein sequence ID" value="AWF95031.1"/>
    <property type="molecule type" value="Genomic_DNA"/>
</dbReference>
<evidence type="ECO:0000313" key="2">
    <source>
        <dbReference type="EMBL" id="AWF95031.1"/>
    </source>
</evidence>
<dbReference type="RefSeq" id="WP_043709570.1">
    <property type="nucleotide sequence ID" value="NZ_CP012873.1"/>
</dbReference>
<reference evidence="3 6" key="1">
    <citation type="journal article" date="2015" name="Microbiology (Mosc.)">
        <title>Genomics of the Weissella cibaria species with an examination of its metabolic traits.</title>
        <authorList>
            <person name="Lynch K.M."/>
            <person name="Lucid A."/>
            <person name="Arendt E.K."/>
            <person name="Sleator R.D."/>
            <person name="Lucey B."/>
            <person name="Coffey A."/>
        </authorList>
    </citation>
    <scope>NUCLEOTIDE SEQUENCE [LARGE SCALE GENOMIC DNA]</scope>
    <source>
        <strain evidence="4">AB3b</strain>
        <strain evidence="3 6">MG1</strain>
    </source>
</reference>
<accession>A0A0D1K7D1</accession>
<dbReference type="EMBL" id="VNHC01000002">
    <property type="protein sequence ID" value="TVV26973.1"/>
    <property type="molecule type" value="Genomic_DNA"/>
</dbReference>
<evidence type="ECO:0000313" key="4">
    <source>
        <dbReference type="EMBL" id="KIU24765.1"/>
    </source>
</evidence>
<dbReference type="Proteomes" id="UP000244870">
    <property type="component" value="Chromosome"/>
</dbReference>
<dbReference type="OrthoDB" id="9809197at2"/>
<evidence type="ECO:0000313" key="6">
    <source>
        <dbReference type="Proteomes" id="UP000032287"/>
    </source>
</evidence>
<evidence type="ECO:0000313" key="8">
    <source>
        <dbReference type="Proteomes" id="UP000320012"/>
    </source>
</evidence>
<reference evidence="2 7" key="2">
    <citation type="submission" date="2017-04" db="EMBL/GenBank/DDBJ databases">
        <title>Weissella cibaria strain m2 complete genome.</title>
        <authorList>
            <person name="Pan Q."/>
            <person name="Tan M."/>
            <person name="Yao F."/>
            <person name="Su S."/>
        </authorList>
    </citation>
    <scope>NUCLEOTIDE SEQUENCE [LARGE SCALE GENOMIC DNA]</scope>
    <source>
        <strain evidence="2 7">M2</strain>
    </source>
</reference>
<dbReference type="PATRIC" id="fig|137591.24.peg.1093"/>
<evidence type="ECO:0000256" key="1">
    <source>
        <dbReference type="SAM" id="MobiDB-lite"/>
    </source>
</evidence>
<dbReference type="Proteomes" id="UP000320012">
    <property type="component" value="Unassembled WGS sequence"/>
</dbReference>
<organism evidence="3 6">
    <name type="scientific">Weissella cibaria</name>
    <dbReference type="NCBI Taxonomy" id="137591"/>
    <lineage>
        <taxon>Bacteria</taxon>
        <taxon>Bacillati</taxon>
        <taxon>Bacillota</taxon>
        <taxon>Bacilli</taxon>
        <taxon>Lactobacillales</taxon>
        <taxon>Lactobacillaceae</taxon>
        <taxon>Weissella</taxon>
    </lineage>
</organism>
<dbReference type="Proteomes" id="UP000032287">
    <property type="component" value="Unassembled WGS sequence"/>
</dbReference>